<dbReference type="EMBL" id="QUNO01000004">
    <property type="protein sequence ID" value="REH49929.1"/>
    <property type="molecule type" value="Genomic_DNA"/>
</dbReference>
<proteinExistence type="predicted"/>
<reference evidence="2 3" key="1">
    <citation type="submission" date="2018-08" db="EMBL/GenBank/DDBJ databases">
        <title>Genomic Encyclopedia of Archaeal and Bacterial Type Strains, Phase II (KMG-II): from individual species to whole genera.</title>
        <authorList>
            <person name="Goeker M."/>
        </authorList>
    </citation>
    <scope>NUCLEOTIDE SEQUENCE [LARGE SCALE GENOMIC DNA]</scope>
    <source>
        <strain evidence="2 3">DSM 45791</strain>
    </source>
</reference>
<comment type="caution">
    <text evidence="2">The sequence shown here is derived from an EMBL/GenBank/DDBJ whole genome shotgun (WGS) entry which is preliminary data.</text>
</comment>
<keyword evidence="3" id="KW-1185">Reference proteome</keyword>
<keyword evidence="1" id="KW-0472">Membrane</keyword>
<protein>
    <submittedName>
        <fullName evidence="2">Uncharacterized protein</fullName>
    </submittedName>
</protein>
<dbReference type="Proteomes" id="UP000256269">
    <property type="component" value="Unassembled WGS sequence"/>
</dbReference>
<evidence type="ECO:0000313" key="2">
    <source>
        <dbReference type="EMBL" id="REH49929.1"/>
    </source>
</evidence>
<feature type="transmembrane region" description="Helical" evidence="1">
    <location>
        <begin position="102"/>
        <end position="123"/>
    </location>
</feature>
<keyword evidence="1" id="KW-0812">Transmembrane</keyword>
<accession>A0A3E0HU39</accession>
<gene>
    <name evidence="2" type="ORF">BCF44_104195</name>
</gene>
<sequence>MSRRQQLTGPVRILRGAMLAVSSTTLAVTAHGVAGGGWPETLPVLPLSLLIALAGTALANRWRSSWTMVGALGATEIAQHVLLSVMHGESLFGSGLMTSAHLVALVLTAVLLAKADAAIVAVAGAVRRLLPVVPSFPHPDRVVTAPVFALPTGHVLDVLLRRAHGRRGPPVLS</sequence>
<evidence type="ECO:0000313" key="3">
    <source>
        <dbReference type="Proteomes" id="UP000256269"/>
    </source>
</evidence>
<keyword evidence="1" id="KW-1133">Transmembrane helix</keyword>
<organism evidence="2 3">
    <name type="scientific">Kutzneria buriramensis</name>
    <dbReference type="NCBI Taxonomy" id="1045776"/>
    <lineage>
        <taxon>Bacteria</taxon>
        <taxon>Bacillati</taxon>
        <taxon>Actinomycetota</taxon>
        <taxon>Actinomycetes</taxon>
        <taxon>Pseudonocardiales</taxon>
        <taxon>Pseudonocardiaceae</taxon>
        <taxon>Kutzneria</taxon>
    </lineage>
</organism>
<name>A0A3E0HU39_9PSEU</name>
<evidence type="ECO:0000256" key="1">
    <source>
        <dbReference type="SAM" id="Phobius"/>
    </source>
</evidence>
<dbReference type="RefSeq" id="WP_246014996.1">
    <property type="nucleotide sequence ID" value="NZ_CP144375.1"/>
</dbReference>
<dbReference type="AlphaFoldDB" id="A0A3E0HU39"/>